<dbReference type="Ensembl" id="ENSDLAT00005045315.2">
    <property type="protein sequence ID" value="ENSDLAP00005042439.2"/>
    <property type="gene ID" value="ENSDLAG00005018895.2"/>
</dbReference>
<dbReference type="InterPro" id="IPR006073">
    <property type="entry name" value="GTP-bd"/>
</dbReference>
<dbReference type="PRINTS" id="PR00326">
    <property type="entry name" value="GTP1OBG"/>
</dbReference>
<evidence type="ECO:0000256" key="6">
    <source>
        <dbReference type="ARBA" id="ARBA00023242"/>
    </source>
</evidence>
<dbReference type="InterPro" id="IPR027417">
    <property type="entry name" value="P-loop_NTPase"/>
</dbReference>
<dbReference type="Gene3D" id="1.10.1580.10">
    <property type="match status" value="1"/>
</dbReference>
<organism evidence="9 10">
    <name type="scientific">Dicentrarchus labrax</name>
    <name type="common">European seabass</name>
    <name type="synonym">Morone labrax</name>
    <dbReference type="NCBI Taxonomy" id="13489"/>
    <lineage>
        <taxon>Eukaryota</taxon>
        <taxon>Metazoa</taxon>
        <taxon>Chordata</taxon>
        <taxon>Craniata</taxon>
        <taxon>Vertebrata</taxon>
        <taxon>Euteleostomi</taxon>
        <taxon>Actinopterygii</taxon>
        <taxon>Neopterygii</taxon>
        <taxon>Teleostei</taxon>
        <taxon>Neoteleostei</taxon>
        <taxon>Acanthomorphata</taxon>
        <taxon>Eupercaria</taxon>
        <taxon>Moronidae</taxon>
        <taxon>Dicentrarchus</taxon>
    </lineage>
</organism>
<dbReference type="GeneTree" id="ENSGT00940000158320"/>
<feature type="compositionally biased region" description="Basic residues" evidence="7">
    <location>
        <begin position="9"/>
        <end position="46"/>
    </location>
</feature>
<dbReference type="PANTHER" id="PTHR11089:SF11">
    <property type="entry name" value="GUANINE NUCLEOTIDE-BINDING PROTEIN-LIKE 3"/>
    <property type="match status" value="1"/>
</dbReference>
<dbReference type="InterPro" id="IPR050755">
    <property type="entry name" value="TRAFAC_YlqF/YawG_RiboMat"/>
</dbReference>
<reference evidence="9" key="1">
    <citation type="submission" date="2025-08" db="UniProtKB">
        <authorList>
            <consortium name="Ensembl"/>
        </authorList>
    </citation>
    <scope>IDENTIFICATION</scope>
</reference>
<evidence type="ECO:0000256" key="7">
    <source>
        <dbReference type="SAM" id="MobiDB-lite"/>
    </source>
</evidence>
<feature type="compositionally biased region" description="Basic and acidic residues" evidence="7">
    <location>
        <begin position="57"/>
        <end position="105"/>
    </location>
</feature>
<dbReference type="InterPro" id="IPR030378">
    <property type="entry name" value="G_CP_dom"/>
</dbReference>
<evidence type="ECO:0000256" key="1">
    <source>
        <dbReference type="ARBA" id="ARBA00004604"/>
    </source>
</evidence>
<evidence type="ECO:0000256" key="4">
    <source>
        <dbReference type="ARBA" id="ARBA00023054"/>
    </source>
</evidence>
<proteinExistence type="predicted"/>
<name>A0A8C4HHV4_DICLA</name>
<dbReference type="InterPro" id="IPR014813">
    <property type="entry name" value="Gnl3_N_dom"/>
</dbReference>
<keyword evidence="5" id="KW-0342">GTP-binding</keyword>
<keyword evidence="6" id="KW-0539">Nucleus</keyword>
<keyword evidence="3" id="KW-0547">Nucleotide-binding</keyword>
<dbReference type="Pfam" id="PF08701">
    <property type="entry name" value="GN3L_Grn1"/>
    <property type="match status" value="1"/>
</dbReference>
<dbReference type="Pfam" id="PF01926">
    <property type="entry name" value="MMR_HSR1"/>
    <property type="match status" value="1"/>
</dbReference>
<accession>A0A8C4HHV4</accession>
<dbReference type="GO" id="GO:0005730">
    <property type="term" value="C:nucleolus"/>
    <property type="evidence" value="ECO:0007669"/>
    <property type="project" value="UniProtKB-SubCell"/>
</dbReference>
<comment type="subcellular location">
    <subcellularLocation>
        <location evidence="1">Nucleus</location>
        <location evidence="1">Nucleolus</location>
    </subcellularLocation>
</comment>
<keyword evidence="10" id="KW-1185">Reference proteome</keyword>
<dbReference type="PROSITE" id="PS51721">
    <property type="entry name" value="G_CP"/>
    <property type="match status" value="1"/>
</dbReference>
<gene>
    <name evidence="9" type="primary">gnl3</name>
</gene>
<evidence type="ECO:0000256" key="2">
    <source>
        <dbReference type="ARBA" id="ARBA00016532"/>
    </source>
</evidence>
<dbReference type="Gene3D" id="3.40.50.300">
    <property type="entry name" value="P-loop containing nucleotide triphosphate hydrolases"/>
    <property type="match status" value="1"/>
</dbReference>
<dbReference type="AlphaFoldDB" id="A0A8C4HHV4"/>
<dbReference type="SUPFAM" id="SSF52540">
    <property type="entry name" value="P-loop containing nucleoside triphosphate hydrolases"/>
    <property type="match status" value="1"/>
</dbReference>
<evidence type="ECO:0000259" key="8">
    <source>
        <dbReference type="PROSITE" id="PS51721"/>
    </source>
</evidence>
<sequence length="531" mass="59344">LLSSELKKASKRVSCSKRYKIQKKVREHNRKLKKEAKKKGVSKRVKKDPGVPSSAPFKEEVLREAEQRRLQVEEKEKKRQAKKEERAQKRKKEKDTASKETEPKAKKARQVQKLSEKQTTTDKSSKQYLCSELNKVIDASDVVIEVLDARDPMGCRCPQLEEAVLQREGNKKLLLVLNKIDLVPKENVERWIQCLQLEFPVVLFKASTQIKDKTVQAKKSRIVASNEVLDKSRGAACFGNGCLTELLTSLAANREQNETSLRVGVVGFPNVGKSSLINSMKGILACNAGVKRGITKSMQEVHILKNVKLIDSPGVIPSPSNPPASLALRSLQVEEGRESVLEAVRTLLKQCDKTQIMLQYNVPDFRNSLEFLTLFAKKRGYLQKGGIPNTEQAATAFLADWTGAKLSYHCKAQENHSLPAYMSDTVVAEMQNDWNLNQLIRGNEETLNGVKFPNQASSITFISKGPTAGLLRVSEVSEEKPNAVATETEAELYFYISPCLPEKPGHVQFQSVPIDVSLSTGDAYDFNTDFK</sequence>
<feature type="region of interest" description="Disordered" evidence="7">
    <location>
        <begin position="1"/>
        <end position="119"/>
    </location>
</feature>
<evidence type="ECO:0000256" key="3">
    <source>
        <dbReference type="ARBA" id="ARBA00022741"/>
    </source>
</evidence>
<dbReference type="FunFam" id="1.10.1580.10:FF:000002">
    <property type="entry name" value="Guanine nucleotide-binding protein-like 3 (nucleolar)-like"/>
    <property type="match status" value="1"/>
</dbReference>
<protein>
    <recommendedName>
        <fullName evidence="2">Guanine nucleotide-binding protein-like 3</fullName>
    </recommendedName>
</protein>
<dbReference type="FunFam" id="3.40.50.300:FF:000493">
    <property type="entry name" value="Guanine nucleotide-binding protein-like 3-like protein"/>
    <property type="match status" value="1"/>
</dbReference>
<reference evidence="9" key="2">
    <citation type="submission" date="2025-09" db="UniProtKB">
        <authorList>
            <consortium name="Ensembl"/>
        </authorList>
    </citation>
    <scope>IDENTIFICATION</scope>
</reference>
<feature type="domain" description="CP-type G" evidence="8">
    <location>
        <begin position="130"/>
        <end position="318"/>
    </location>
</feature>
<keyword evidence="4" id="KW-0175">Coiled coil</keyword>
<dbReference type="CDD" id="cd04178">
    <property type="entry name" value="Nucleostemin_like"/>
    <property type="match status" value="1"/>
</dbReference>
<dbReference type="InterPro" id="IPR023179">
    <property type="entry name" value="GTP-bd_ortho_bundle_sf"/>
</dbReference>
<dbReference type="PANTHER" id="PTHR11089">
    <property type="entry name" value="GTP-BINDING PROTEIN-RELATED"/>
    <property type="match status" value="1"/>
</dbReference>
<evidence type="ECO:0000313" key="10">
    <source>
        <dbReference type="Proteomes" id="UP000694389"/>
    </source>
</evidence>
<evidence type="ECO:0000256" key="5">
    <source>
        <dbReference type="ARBA" id="ARBA00023134"/>
    </source>
</evidence>
<dbReference type="Proteomes" id="UP000694389">
    <property type="component" value="Unassembled WGS sequence"/>
</dbReference>
<evidence type="ECO:0000313" key="9">
    <source>
        <dbReference type="Ensembl" id="ENSDLAP00005042439.2"/>
    </source>
</evidence>
<dbReference type="GO" id="GO:0005525">
    <property type="term" value="F:GTP binding"/>
    <property type="evidence" value="ECO:0007669"/>
    <property type="project" value="UniProtKB-KW"/>
</dbReference>